<dbReference type="Pfam" id="PF04654">
    <property type="entry name" value="DUF599"/>
    <property type="match status" value="1"/>
</dbReference>
<dbReference type="STRING" id="946333.A4W93_23085"/>
<dbReference type="Proteomes" id="UP000193427">
    <property type="component" value="Chromosome"/>
</dbReference>
<evidence type="ECO:0000313" key="1">
    <source>
        <dbReference type="EMBL" id="ARN22560.1"/>
    </source>
</evidence>
<dbReference type="AlphaFoldDB" id="A0A1W6LE89"/>
<dbReference type="KEGG" id="rgu:A4W93_23085"/>
<proteinExistence type="predicted"/>
<dbReference type="PANTHER" id="PTHR31168">
    <property type="entry name" value="OS02G0292800 PROTEIN"/>
    <property type="match status" value="1"/>
</dbReference>
<protein>
    <submittedName>
        <fullName evidence="1">Uncharacterized protein</fullName>
    </submittedName>
</protein>
<name>A0A1W6LE89_9BURK</name>
<reference evidence="1 2" key="1">
    <citation type="submission" date="2016-04" db="EMBL/GenBank/DDBJ databases">
        <title>Complete genome sequence of natural rubber-degrading, novel Gram-negative bacterium, Rhizobacter gummiphilus strain NS21.</title>
        <authorList>
            <person name="Tabata M."/>
            <person name="Kasai D."/>
            <person name="Fukuda M."/>
        </authorList>
    </citation>
    <scope>NUCLEOTIDE SEQUENCE [LARGE SCALE GENOMIC DNA]</scope>
    <source>
        <strain evidence="1 2">NS21</strain>
    </source>
</reference>
<dbReference type="EMBL" id="CP015118">
    <property type="protein sequence ID" value="ARN22560.1"/>
    <property type="molecule type" value="Genomic_DNA"/>
</dbReference>
<evidence type="ECO:0000313" key="2">
    <source>
        <dbReference type="Proteomes" id="UP000193427"/>
    </source>
</evidence>
<sequence>MTRELLAAALCGAVVAAYLLHLVFGPGSAAHRHHRHTRLLWVRGVMAERSQAVMAVQSLRNYVMAASFKASSALLLAIGTVTLSAQAEGLARAWHPAGGVPWGPKVLLLLGALALAFVAFALTVRHLNHVLFGVGLNAVDATGPRTAENVSAQLNRAGICYTLGMRALLLAVPVAAWLAGPVPLVVATALAVGLCLSLDRLPAPH</sequence>
<gene>
    <name evidence="1" type="ORF">A4W93_23085</name>
</gene>
<accession>A0A1W6LE89</accession>
<organism evidence="1 2">
    <name type="scientific">Piscinibacter gummiphilus</name>
    <dbReference type="NCBI Taxonomy" id="946333"/>
    <lineage>
        <taxon>Bacteria</taxon>
        <taxon>Pseudomonadati</taxon>
        <taxon>Pseudomonadota</taxon>
        <taxon>Betaproteobacteria</taxon>
        <taxon>Burkholderiales</taxon>
        <taxon>Sphaerotilaceae</taxon>
        <taxon>Piscinibacter</taxon>
    </lineage>
</organism>
<dbReference type="PANTHER" id="PTHR31168:SF1">
    <property type="entry name" value="DUF599 FAMILY PROTEIN"/>
    <property type="match status" value="1"/>
</dbReference>
<dbReference type="InterPro" id="IPR006747">
    <property type="entry name" value="DUF599"/>
</dbReference>
<keyword evidence="2" id="KW-1185">Reference proteome</keyword>
<dbReference type="RefSeq" id="WP_085752865.1">
    <property type="nucleotide sequence ID" value="NZ_BSPR01000020.1"/>
</dbReference>
<dbReference type="OrthoDB" id="5768130at2"/>